<dbReference type="RefSeq" id="WP_075104296.1">
    <property type="nucleotide sequence ID" value="NZ_MSJM01000002.1"/>
</dbReference>
<dbReference type="PROSITE" id="PS51109">
    <property type="entry name" value="G5"/>
    <property type="match status" value="2"/>
</dbReference>
<evidence type="ECO:0000259" key="7">
    <source>
        <dbReference type="PROSITE" id="PS51109"/>
    </source>
</evidence>
<feature type="transmembrane region" description="Helical" evidence="6">
    <location>
        <begin position="270"/>
        <end position="288"/>
    </location>
</feature>
<gene>
    <name evidence="8" type="ORF">BU202_02865</name>
</gene>
<dbReference type="OrthoDB" id="2414523at2"/>
<dbReference type="InterPro" id="IPR019931">
    <property type="entry name" value="LPXTG_anchor"/>
</dbReference>
<evidence type="ECO:0000256" key="3">
    <source>
        <dbReference type="ARBA" id="ARBA00022729"/>
    </source>
</evidence>
<evidence type="ECO:0000256" key="1">
    <source>
        <dbReference type="ARBA" id="ARBA00022512"/>
    </source>
</evidence>
<dbReference type="EMBL" id="MSJM01000002">
    <property type="protein sequence ID" value="OLF48575.1"/>
    <property type="molecule type" value="Genomic_DNA"/>
</dbReference>
<dbReference type="SMART" id="SM01208">
    <property type="entry name" value="G5"/>
    <property type="match status" value="2"/>
</dbReference>
<feature type="compositionally biased region" description="Basic and acidic residues" evidence="5">
    <location>
        <begin position="84"/>
        <end position="101"/>
    </location>
</feature>
<name>A0A1Q8E9W0_9STRE</name>
<keyword evidence="1" id="KW-0134">Cell wall</keyword>
<organism evidence="8 9">
    <name type="scientific">Streptococcus cuniculi</name>
    <dbReference type="NCBI Taxonomy" id="1432788"/>
    <lineage>
        <taxon>Bacteria</taxon>
        <taxon>Bacillati</taxon>
        <taxon>Bacillota</taxon>
        <taxon>Bacilli</taxon>
        <taxon>Lactobacillales</taxon>
        <taxon>Streptococcaceae</taxon>
        <taxon>Streptococcus</taxon>
    </lineage>
</organism>
<dbReference type="NCBIfam" id="TIGR01167">
    <property type="entry name" value="LPXTG_anchor"/>
    <property type="match status" value="1"/>
</dbReference>
<dbReference type="Pfam" id="PF00746">
    <property type="entry name" value="Gram_pos_anchor"/>
    <property type="match status" value="1"/>
</dbReference>
<evidence type="ECO:0000256" key="2">
    <source>
        <dbReference type="ARBA" id="ARBA00022525"/>
    </source>
</evidence>
<evidence type="ECO:0000256" key="6">
    <source>
        <dbReference type="SAM" id="Phobius"/>
    </source>
</evidence>
<evidence type="ECO:0000256" key="4">
    <source>
        <dbReference type="ARBA" id="ARBA00023088"/>
    </source>
</evidence>
<evidence type="ECO:0000313" key="8">
    <source>
        <dbReference type="EMBL" id="OLF48575.1"/>
    </source>
</evidence>
<dbReference type="Gene3D" id="2.20.230.10">
    <property type="entry name" value="Resuscitation-promoting factor rpfb"/>
    <property type="match status" value="2"/>
</dbReference>
<feature type="compositionally biased region" description="Basic and acidic residues" evidence="5">
    <location>
        <begin position="51"/>
        <end position="75"/>
    </location>
</feature>
<feature type="compositionally biased region" description="Polar residues" evidence="5">
    <location>
        <begin position="256"/>
        <end position="266"/>
    </location>
</feature>
<dbReference type="AlphaFoldDB" id="A0A1Q8E9W0"/>
<feature type="compositionally biased region" description="Low complexity" evidence="5">
    <location>
        <begin position="243"/>
        <end position="255"/>
    </location>
</feature>
<keyword evidence="6" id="KW-0472">Membrane</keyword>
<sequence length="296" mass="32606">MNPNENPKENPQDTPKEDPKDNPQVDPKDDSQDNPQVNPNENPQEQPQVDPNEKPQEQPQEDSKAEPKVEVKEEAVMSSIPYKSVREENPDLPKGVERIKTPGKEGVETITYQVTYTDGKVTSRTEVKREVTSPAVDEVIEVGTKEAAVTPVIEIKTETETEAVAYTTVYEENPDLPKGEKRVKTSGQNGVETITYSVIYVDGKETERKEVKREMTSPVVNEVIEVGTKEDAPTPPTPPTPPTQTQVHPQVQPQTENKQLPTTGESANTGLVSGLMVLGLALVSFIGIGKGKKYKK</sequence>
<keyword evidence="6" id="KW-1133">Transmembrane helix</keyword>
<dbReference type="Proteomes" id="UP000186890">
    <property type="component" value="Unassembled WGS sequence"/>
</dbReference>
<evidence type="ECO:0000313" key="9">
    <source>
        <dbReference type="Proteomes" id="UP000186890"/>
    </source>
</evidence>
<keyword evidence="4" id="KW-0572">Peptidoglycan-anchor</keyword>
<dbReference type="InterPro" id="IPR011098">
    <property type="entry name" value="G5_dom"/>
</dbReference>
<keyword evidence="9" id="KW-1185">Reference proteome</keyword>
<keyword evidence="3" id="KW-0732">Signal</keyword>
<accession>A0A1Q8E9W0</accession>
<feature type="compositionally biased region" description="Pro residues" evidence="5">
    <location>
        <begin position="233"/>
        <end position="242"/>
    </location>
</feature>
<feature type="compositionally biased region" description="Basic and acidic residues" evidence="5">
    <location>
        <begin position="1"/>
        <end position="31"/>
    </location>
</feature>
<comment type="caution">
    <text evidence="8">The sequence shown here is derived from an EMBL/GenBank/DDBJ whole genome shotgun (WGS) entry which is preliminary data.</text>
</comment>
<feature type="domain" description="G5" evidence="7">
    <location>
        <begin position="149"/>
        <end position="230"/>
    </location>
</feature>
<proteinExistence type="predicted"/>
<feature type="domain" description="G5" evidence="7">
    <location>
        <begin position="66"/>
        <end position="146"/>
    </location>
</feature>
<protein>
    <recommendedName>
        <fullName evidence="7">G5 domain-containing protein</fullName>
    </recommendedName>
</protein>
<feature type="region of interest" description="Disordered" evidence="5">
    <location>
        <begin position="209"/>
        <end position="266"/>
    </location>
</feature>
<dbReference type="Pfam" id="PF07501">
    <property type="entry name" value="G5"/>
    <property type="match status" value="2"/>
</dbReference>
<keyword evidence="6" id="KW-0812">Transmembrane</keyword>
<evidence type="ECO:0000256" key="5">
    <source>
        <dbReference type="SAM" id="MobiDB-lite"/>
    </source>
</evidence>
<feature type="compositionally biased region" description="Low complexity" evidence="5">
    <location>
        <begin position="33"/>
        <end position="50"/>
    </location>
</feature>
<reference evidence="9" key="1">
    <citation type="submission" date="2016-12" db="EMBL/GenBank/DDBJ databases">
        <authorList>
            <person name="Gulvik C.A."/>
        </authorList>
    </citation>
    <scope>NUCLEOTIDE SEQUENCE [LARGE SCALE GENOMIC DNA]</scope>
    <source>
        <strain evidence="9">NED12-00049-6B</strain>
    </source>
</reference>
<keyword evidence="2" id="KW-0964">Secreted</keyword>
<feature type="region of interest" description="Disordered" evidence="5">
    <location>
        <begin position="1"/>
        <end position="101"/>
    </location>
</feature>